<sequence length="176" mass="19631">MERPLHSLLEDLRLPGHRAVAEHWLALRAAAGGGIPPLGAIDPMRFPKALPDIWIVDAEADGRFRFRLCGEALVAWYGVNPKGRLYDDIFPASVMPQVVAESRRILATPAIGYQKLRSQVADDHVPAAYERLVVPLAGEDGRPRHLLGVSRFRSHADPPPRQTPEPEFSYWYDIPA</sequence>
<protein>
    <submittedName>
        <fullName evidence="1">PAS domain-containing protein</fullName>
    </submittedName>
</protein>
<evidence type="ECO:0000313" key="2">
    <source>
        <dbReference type="Proteomes" id="UP001595711"/>
    </source>
</evidence>
<comment type="caution">
    <text evidence="1">The sequence shown here is derived from an EMBL/GenBank/DDBJ whole genome shotgun (WGS) entry which is preliminary data.</text>
</comment>
<dbReference type="Pfam" id="PF07310">
    <property type="entry name" value="PAS_5"/>
    <property type="match status" value="1"/>
</dbReference>
<organism evidence="1 2">
    <name type="scientific">Ferrovibrio xuzhouensis</name>
    <dbReference type="NCBI Taxonomy" id="1576914"/>
    <lineage>
        <taxon>Bacteria</taxon>
        <taxon>Pseudomonadati</taxon>
        <taxon>Pseudomonadota</taxon>
        <taxon>Alphaproteobacteria</taxon>
        <taxon>Rhodospirillales</taxon>
        <taxon>Rhodospirillaceae</taxon>
        <taxon>Ferrovibrio</taxon>
    </lineage>
</organism>
<dbReference type="RefSeq" id="WP_379724851.1">
    <property type="nucleotide sequence ID" value="NZ_JBHRYJ010000001.1"/>
</dbReference>
<reference evidence="2" key="1">
    <citation type="journal article" date="2019" name="Int. J. Syst. Evol. Microbiol.">
        <title>The Global Catalogue of Microorganisms (GCM) 10K type strain sequencing project: providing services to taxonomists for standard genome sequencing and annotation.</title>
        <authorList>
            <consortium name="The Broad Institute Genomics Platform"/>
            <consortium name="The Broad Institute Genome Sequencing Center for Infectious Disease"/>
            <person name="Wu L."/>
            <person name="Ma J."/>
        </authorList>
    </citation>
    <scope>NUCLEOTIDE SEQUENCE [LARGE SCALE GENOMIC DNA]</scope>
    <source>
        <strain evidence="2">KCTC 42182</strain>
    </source>
</reference>
<name>A0ABV7VHQ6_9PROT</name>
<gene>
    <name evidence="1" type="ORF">ACFOOQ_09285</name>
</gene>
<dbReference type="InterPro" id="IPR009922">
    <property type="entry name" value="DUF1457"/>
</dbReference>
<keyword evidence="2" id="KW-1185">Reference proteome</keyword>
<dbReference type="EMBL" id="JBHRYJ010000001">
    <property type="protein sequence ID" value="MFC3675733.1"/>
    <property type="molecule type" value="Genomic_DNA"/>
</dbReference>
<accession>A0ABV7VHQ6</accession>
<dbReference type="Proteomes" id="UP001595711">
    <property type="component" value="Unassembled WGS sequence"/>
</dbReference>
<evidence type="ECO:0000313" key="1">
    <source>
        <dbReference type="EMBL" id="MFC3675733.1"/>
    </source>
</evidence>
<proteinExistence type="predicted"/>